<feature type="compositionally biased region" description="Polar residues" evidence="2">
    <location>
        <begin position="377"/>
        <end position="391"/>
    </location>
</feature>
<evidence type="ECO:0000256" key="2">
    <source>
        <dbReference type="SAM" id="MobiDB-lite"/>
    </source>
</evidence>
<feature type="compositionally biased region" description="Low complexity" evidence="2">
    <location>
        <begin position="856"/>
        <end position="869"/>
    </location>
</feature>
<keyword evidence="5" id="KW-1185">Reference proteome</keyword>
<dbReference type="Pfam" id="PF21720">
    <property type="entry name" value="MIOS_WD40"/>
    <property type="match status" value="1"/>
</dbReference>
<feature type="region of interest" description="Disordered" evidence="2">
    <location>
        <begin position="1598"/>
        <end position="1628"/>
    </location>
</feature>
<feature type="compositionally biased region" description="Basic and acidic residues" evidence="2">
    <location>
        <begin position="975"/>
        <end position="987"/>
    </location>
</feature>
<dbReference type="EMBL" id="JAACJM010000028">
    <property type="protein sequence ID" value="KAF5365349.1"/>
    <property type="molecule type" value="Genomic_DNA"/>
</dbReference>
<feature type="region of interest" description="Disordered" evidence="2">
    <location>
        <begin position="493"/>
        <end position="524"/>
    </location>
</feature>
<feature type="region of interest" description="Disordered" evidence="2">
    <location>
        <begin position="1329"/>
        <end position="1376"/>
    </location>
</feature>
<comment type="caution">
    <text evidence="4">The sequence shown here is derived from an EMBL/GenBank/DDBJ whole genome shotgun (WGS) entry which is preliminary data.</text>
</comment>
<feature type="compositionally biased region" description="Low complexity" evidence="2">
    <location>
        <begin position="604"/>
        <end position="614"/>
    </location>
</feature>
<dbReference type="InterPro" id="IPR037593">
    <property type="entry name" value="MIOS/Sea4"/>
</dbReference>
<feature type="compositionally biased region" description="Polar residues" evidence="2">
    <location>
        <begin position="1329"/>
        <end position="1345"/>
    </location>
</feature>
<evidence type="ECO:0000313" key="5">
    <source>
        <dbReference type="Proteomes" id="UP000559256"/>
    </source>
</evidence>
<feature type="compositionally biased region" description="Low complexity" evidence="2">
    <location>
        <begin position="794"/>
        <end position="806"/>
    </location>
</feature>
<feature type="region of interest" description="Disordered" evidence="2">
    <location>
        <begin position="963"/>
        <end position="1050"/>
    </location>
</feature>
<comment type="similarity">
    <text evidence="1">Belongs to the WD repeat mio family.</text>
</comment>
<accession>A0A8H5LQ49</accession>
<dbReference type="PANTHER" id="PTHR16453">
    <property type="entry name" value="WD40 DOMAIN-CONTAINING PROTEIN MIO FAMILY MEMBER"/>
    <property type="match status" value="1"/>
</dbReference>
<dbReference type="InterPro" id="IPR036322">
    <property type="entry name" value="WD40_repeat_dom_sf"/>
</dbReference>
<name>A0A8H5LQ49_9AGAR</name>
<dbReference type="SUPFAM" id="SSF50978">
    <property type="entry name" value="WD40 repeat-like"/>
    <property type="match status" value="1"/>
</dbReference>
<feature type="compositionally biased region" description="Polar residues" evidence="2">
    <location>
        <begin position="1448"/>
        <end position="1457"/>
    </location>
</feature>
<feature type="compositionally biased region" description="Basic and acidic residues" evidence="2">
    <location>
        <begin position="1512"/>
        <end position="1527"/>
    </location>
</feature>
<dbReference type="CDD" id="cd16691">
    <property type="entry name" value="mRING-H2-C3H3C2_Mio"/>
    <property type="match status" value="1"/>
</dbReference>
<dbReference type="PANTHER" id="PTHR16453:SF9">
    <property type="entry name" value="GATOR COMPLEX PROTEIN MIOS"/>
    <property type="match status" value="1"/>
</dbReference>
<organism evidence="4 5">
    <name type="scientific">Tetrapyrgos nigripes</name>
    <dbReference type="NCBI Taxonomy" id="182062"/>
    <lineage>
        <taxon>Eukaryota</taxon>
        <taxon>Fungi</taxon>
        <taxon>Dikarya</taxon>
        <taxon>Basidiomycota</taxon>
        <taxon>Agaricomycotina</taxon>
        <taxon>Agaricomycetes</taxon>
        <taxon>Agaricomycetidae</taxon>
        <taxon>Agaricales</taxon>
        <taxon>Marasmiineae</taxon>
        <taxon>Marasmiaceae</taxon>
        <taxon>Tetrapyrgos</taxon>
    </lineage>
</organism>
<gene>
    <name evidence="4" type="ORF">D9758_005383</name>
</gene>
<feature type="region of interest" description="Disordered" evidence="2">
    <location>
        <begin position="822"/>
        <end position="888"/>
    </location>
</feature>
<evidence type="ECO:0000259" key="3">
    <source>
        <dbReference type="Pfam" id="PF17034"/>
    </source>
</evidence>
<feature type="compositionally biased region" description="Basic and acidic residues" evidence="2">
    <location>
        <begin position="773"/>
        <end position="784"/>
    </location>
</feature>
<sequence>MKQVLWSPLSSSTFLVGGGSQLTLYNYSHEKIRLVTSIDDLNVRQGSSLQCFAWCPSKAINDLVAVGHSTGRVDLLRLGPSRYAEPAAVVPLNIKNQRPCNALSWRDSAYLAVGLEKVRGDASLLVWDISASLPIFSNSNTSTFSSLSPVNNARIVQHHAQTELVSALAWSSGPANLLLASISNRWLRLFDIRAATTSVANVASKVHGFAIDPIDENRFACWGDGVVNVWDMRKLTANSTGGAAAGSSSSGTPVLSFTEHDAAGDGGLPALYNPYNATSSLSASPATPLSPVTALASSRAASRIRTQSAGSSHSSSPTAAATTQALYRHAVFSTARRGTIATLTKDAVCVRVWDILEAKAYNLYSSSLPKSSHDQTPEQSFASQQAASTPPLSKRSWASLAAYMPGGSEDKEKDTLAQPHIQIQRRPSSTRSINGRDWETDYLVLADTRRTTPVYFPTSSNTTTGNTPSPAVSPSTPSPAALSSFALVPPFSTHSHEFSSDNLDDDEYSESDDEHSDSESPQRELAAKIETKVLLLTTSGSLAIRKVWDAPKYRGSWSVRGDIILDYGPEISPLATESLQHDEPKNTETSGKGHSRSRPQFKAKSQSRSMSRTRSGSRKRRRQETRKKSGNDRGMITKENYGQVFHTLQMDVSMVMKARAEKGYGLTEPPLNVSILRDVGPWISDESSSEIDPGKECAKLGLGLDDLLADTWEWVANANRLLSTPTSLIHGWDFAYAGLWYLWRGPQGIPRYYLVPTRELLDLQGHGRSHSHIGTEKENTRDSQKILQRRPAPLGQQSSLSSIISGGSDDSAGTLATVASAASGSTGGLSGPGFPGFGKPAPSSPPLSRGHDSPSRSDSLSSMSSMNSMGLGRFDGEFGTSSSPATSSIHSLAGSFTGSGPGSISGSVASLAGSSGSGSGGSASGSYHGSLGSGLRGANFGYDDDGLDEIRVLEEEATPVHRDRLELPLATDLRGGSEHGESLREHTSPGLLRARNPRQNTRHTTGHRTRRSWSPSAAATGLGLLGSVSTSSGAPNTGSGSTSHASSAIPSDEQEWLTALEILAARADAGSSITHDVVGGISAAAGKSKSSNRTSWNAGGSWKPWSPWIPVATTKLLQRKVCLELLGWGFVMHEREGDWDVVEAGKSDSDHDIGLKEVIRRWEAYDLMDKDRSYAGEGTATEVKWNGHARAACWLVLMGKHEAAAECLMRSRDEAHHMMSGTMIALTPYCAVPLASASTATSTMHNASTNAPNLTTMLDTPNLTPTPTRTQLPTVHTHPFSNFATSNSAATRPRLSPALKDHYSKLTDKMQDPYLRLLLMHMTQLAFGSDSSAQPSQVGDSTSTYAFPGPMASATSTSGATSSKESSPVPTQTPLLHALESPEMQTYLPFRERLAMAFAFLDDQGVTEYLRKIWVVCRPDSDGYTHGNAYRYGYASGPGTDGTRSRSRASSKVSQESGIGVSLTRRRSWDGVRGADVNVPAGRKGSLSRTSTRESIKSRASIASESGSEGQGAKDTRKPKKRAETESILHDSPQMMKADETTQLQHVGGDVDALIVVGAGTPEGREVLGRWVDRVGDVQSAAMLGWLGACVGVGAPPIPGSDNGKSRGRSHWKDNNRFDLPKKPKTQGYQVDPRVERWVEAYRELLDGLKMFHSRVEFDIARGEVLRGALLRSSIALGAPPYPLEEPLVPRQILIRCNYCNKSILPPTPTTVASSTNQGPVSHLGLNLGPGQTHGHGGQGDGTVTQKGKPTVCPNCRKSLPRCSVCLMTLGIVPDAVREAELVDASTGGRVKDTMDEAIIMCQTCRHGGHASHILEWFFGTDEEISELGDLQEGFSVGAVLGLGYGKPIKTCPVADCNCRCADEM</sequence>
<dbReference type="Pfam" id="PF17034">
    <property type="entry name" value="zinc_ribbon_16"/>
    <property type="match status" value="1"/>
</dbReference>
<feature type="region of interest" description="Disordered" evidence="2">
    <location>
        <begin position="575"/>
        <end position="638"/>
    </location>
</feature>
<feature type="region of interest" description="Disordered" evidence="2">
    <location>
        <begin position="453"/>
        <end position="479"/>
    </location>
</feature>
<reference evidence="4 5" key="1">
    <citation type="journal article" date="2020" name="ISME J.">
        <title>Uncovering the hidden diversity of litter-decomposition mechanisms in mushroom-forming fungi.</title>
        <authorList>
            <person name="Floudas D."/>
            <person name="Bentzer J."/>
            <person name="Ahren D."/>
            <person name="Johansson T."/>
            <person name="Persson P."/>
            <person name="Tunlid A."/>
        </authorList>
    </citation>
    <scope>NUCLEOTIDE SEQUENCE [LARGE SCALE GENOMIC DNA]</scope>
    <source>
        <strain evidence="4 5">CBS 291.85</strain>
    </source>
</reference>
<protein>
    <recommendedName>
        <fullName evidence="3">GATOR2 complex protein MIO zinc-ribbon like domain-containing protein</fullName>
    </recommendedName>
</protein>
<feature type="compositionally biased region" description="Basic residues" evidence="2">
    <location>
        <begin position="1000"/>
        <end position="1011"/>
    </location>
</feature>
<feature type="compositionally biased region" description="Acidic residues" evidence="2">
    <location>
        <begin position="502"/>
        <end position="516"/>
    </location>
</feature>
<feature type="region of interest" description="Disordered" evidence="2">
    <location>
        <begin position="301"/>
        <end position="320"/>
    </location>
</feature>
<dbReference type="InterPro" id="IPR031488">
    <property type="entry name" value="Zn_ribbon_mio"/>
</dbReference>
<feature type="compositionally biased region" description="Low complexity" evidence="2">
    <location>
        <begin position="457"/>
        <end position="479"/>
    </location>
</feature>
<feature type="compositionally biased region" description="Basic and acidic residues" evidence="2">
    <location>
        <begin position="1611"/>
        <end position="1622"/>
    </location>
</feature>
<dbReference type="GO" id="GO:1904263">
    <property type="term" value="P:positive regulation of TORC1 signaling"/>
    <property type="evidence" value="ECO:0007669"/>
    <property type="project" value="TreeGrafter"/>
</dbReference>
<dbReference type="InterPro" id="IPR015943">
    <property type="entry name" value="WD40/YVTN_repeat-like_dom_sf"/>
</dbReference>
<feature type="compositionally biased region" description="Low complexity" evidence="2">
    <location>
        <begin position="1016"/>
        <end position="1048"/>
    </location>
</feature>
<feature type="domain" description="GATOR2 complex protein MIO zinc-ribbon like" evidence="3">
    <location>
        <begin position="1697"/>
        <end position="1818"/>
    </location>
</feature>
<dbReference type="GO" id="GO:0005737">
    <property type="term" value="C:cytoplasm"/>
    <property type="evidence" value="ECO:0007669"/>
    <property type="project" value="TreeGrafter"/>
</dbReference>
<feature type="compositionally biased region" description="Gly residues" evidence="2">
    <location>
        <begin position="825"/>
        <end position="836"/>
    </location>
</feature>
<feature type="compositionally biased region" description="Basic residues" evidence="2">
    <location>
        <begin position="615"/>
        <end position="625"/>
    </location>
</feature>
<evidence type="ECO:0000256" key="1">
    <source>
        <dbReference type="ARBA" id="ARBA00009713"/>
    </source>
</evidence>
<feature type="compositionally biased region" description="Low complexity" evidence="2">
    <location>
        <begin position="1352"/>
        <end position="1367"/>
    </location>
</feature>
<proteinExistence type="inferred from homology"/>
<feature type="region of interest" description="Disordered" evidence="2">
    <location>
        <begin position="766"/>
        <end position="806"/>
    </location>
</feature>
<feature type="compositionally biased region" description="Low complexity" evidence="2">
    <location>
        <begin position="904"/>
        <end position="914"/>
    </location>
</feature>
<dbReference type="Gene3D" id="2.130.10.10">
    <property type="entry name" value="YVTN repeat-like/Quinoprotein amine dehydrogenase"/>
    <property type="match status" value="1"/>
</dbReference>
<dbReference type="OrthoDB" id="341486at2759"/>
<dbReference type="Proteomes" id="UP000559256">
    <property type="component" value="Unassembled WGS sequence"/>
</dbReference>
<feature type="region of interest" description="Disordered" evidence="2">
    <location>
        <begin position="1434"/>
        <end position="1527"/>
    </location>
</feature>
<feature type="region of interest" description="Disordered" evidence="2">
    <location>
        <begin position="368"/>
        <end position="434"/>
    </location>
</feature>
<feature type="region of interest" description="Disordered" evidence="2">
    <location>
        <begin position="902"/>
        <end position="928"/>
    </location>
</feature>
<evidence type="ECO:0000313" key="4">
    <source>
        <dbReference type="EMBL" id="KAF5365349.1"/>
    </source>
</evidence>